<evidence type="ECO:0000313" key="4">
    <source>
        <dbReference type="Proteomes" id="UP000829817"/>
    </source>
</evidence>
<feature type="signal peptide" evidence="2">
    <location>
        <begin position="1"/>
        <end position="28"/>
    </location>
</feature>
<keyword evidence="1" id="KW-0175">Coiled coil</keyword>
<evidence type="ECO:0000256" key="1">
    <source>
        <dbReference type="SAM" id="Coils"/>
    </source>
</evidence>
<protein>
    <submittedName>
        <fullName evidence="3">Tetratricopeptide repeat protein</fullName>
    </submittedName>
</protein>
<dbReference type="InterPro" id="IPR011990">
    <property type="entry name" value="TPR-like_helical_dom_sf"/>
</dbReference>
<reference evidence="3 4" key="1">
    <citation type="journal article" date="2022" name="Res Sq">
        <title>Evolution of multicellular longitudinally dividing oral cavity symbionts (Neisseriaceae).</title>
        <authorList>
            <person name="Nyongesa S."/>
            <person name="Weber P."/>
            <person name="Bernet E."/>
            <person name="Pullido F."/>
            <person name="Nieckarz M."/>
            <person name="Delaby M."/>
            <person name="Nieves C."/>
            <person name="Viehboeck T."/>
            <person name="Krause N."/>
            <person name="Rivera-Millot A."/>
            <person name="Nakamura A."/>
            <person name="Vischer N."/>
            <person name="VanNieuwenhze M."/>
            <person name="Brun Y."/>
            <person name="Cava F."/>
            <person name="Bulgheresi S."/>
            <person name="Veyrier F."/>
        </authorList>
    </citation>
    <scope>NUCLEOTIDE SEQUENCE [LARGE SCALE GENOMIC DNA]</scope>
    <source>
        <strain evidence="3 4">CCUG 63373m</strain>
    </source>
</reference>
<evidence type="ECO:0000256" key="2">
    <source>
        <dbReference type="SAM" id="SignalP"/>
    </source>
</evidence>
<name>A0ABY4DPT5_9NEIS</name>
<evidence type="ECO:0000313" key="3">
    <source>
        <dbReference type="EMBL" id="UOO81063.1"/>
    </source>
</evidence>
<keyword evidence="2" id="KW-0732">Signal</keyword>
<dbReference type="RefSeq" id="WP_244784132.1">
    <property type="nucleotide sequence ID" value="NZ_CP091508.1"/>
</dbReference>
<sequence length="238" mass="25799">MNHTALLTLSALLLTACAAIEPAAPAPAAPLPPAPAIAAEADDDTIPYPTLDTQSQIDNLGMQVARLEYQLNSLQTRIRQLERQSAPSAAAPVRRAAALPEPSAATAAPAYPAAPPTDNARYTQALQQYRLGNYVASAELLKNAESGGNGSETARKSMYLLLQNHRQLANCESAINIGRRYANRFRSSATAPEALFAVGECQYRMQQRDIARDTWRKLMQTYPDSPAATRARRALNLR</sequence>
<keyword evidence="4" id="KW-1185">Reference proteome</keyword>
<proteinExistence type="predicted"/>
<dbReference type="Gene3D" id="1.25.40.10">
    <property type="entry name" value="Tetratricopeptide repeat domain"/>
    <property type="match status" value="1"/>
</dbReference>
<dbReference type="SUPFAM" id="SSF48452">
    <property type="entry name" value="TPR-like"/>
    <property type="match status" value="1"/>
</dbReference>
<feature type="chain" id="PRO_5045306540" evidence="2">
    <location>
        <begin position="29"/>
        <end position="238"/>
    </location>
</feature>
<feature type="coiled-coil region" evidence="1">
    <location>
        <begin position="57"/>
        <end position="84"/>
    </location>
</feature>
<dbReference type="InterPro" id="IPR019734">
    <property type="entry name" value="TPR_rpt"/>
</dbReference>
<accession>A0ABY4DPT5</accession>
<dbReference type="EMBL" id="CP091508">
    <property type="protein sequence ID" value="UOO81063.1"/>
    <property type="molecule type" value="Genomic_DNA"/>
</dbReference>
<organism evidence="3 4">
    <name type="scientific">Uruburuella testudinis</name>
    <dbReference type="NCBI Taxonomy" id="1282863"/>
    <lineage>
        <taxon>Bacteria</taxon>
        <taxon>Pseudomonadati</taxon>
        <taxon>Pseudomonadota</taxon>
        <taxon>Betaproteobacteria</taxon>
        <taxon>Neisseriales</taxon>
        <taxon>Neisseriaceae</taxon>
        <taxon>Uruburuella</taxon>
    </lineage>
</organism>
<dbReference type="Proteomes" id="UP000829817">
    <property type="component" value="Chromosome"/>
</dbReference>
<gene>
    <name evidence="3" type="ORF">LVJ83_08725</name>
</gene>
<dbReference type="Pfam" id="PF13174">
    <property type="entry name" value="TPR_6"/>
    <property type="match status" value="1"/>
</dbReference>